<feature type="transmembrane region" description="Helical" evidence="2">
    <location>
        <begin position="36"/>
        <end position="56"/>
    </location>
</feature>
<dbReference type="PANTHER" id="PTHR40278">
    <property type="entry name" value="DNA UTILIZATION PROTEIN HOFN"/>
    <property type="match status" value="1"/>
</dbReference>
<dbReference type="InterPro" id="IPR007813">
    <property type="entry name" value="PilN"/>
</dbReference>
<dbReference type="PANTHER" id="PTHR40278:SF1">
    <property type="entry name" value="DNA UTILIZATION PROTEIN HOFN"/>
    <property type="match status" value="1"/>
</dbReference>
<feature type="compositionally biased region" description="Basic residues" evidence="1">
    <location>
        <begin position="11"/>
        <end position="20"/>
    </location>
</feature>
<feature type="compositionally biased region" description="Low complexity" evidence="1">
    <location>
        <begin position="1"/>
        <end position="10"/>
    </location>
</feature>
<gene>
    <name evidence="3" type="ORF">ENV70_03995</name>
</gene>
<evidence type="ECO:0000313" key="3">
    <source>
        <dbReference type="EMBL" id="HHS62764.1"/>
    </source>
</evidence>
<feature type="region of interest" description="Disordered" evidence="1">
    <location>
        <begin position="1"/>
        <end position="24"/>
    </location>
</feature>
<keyword evidence="2" id="KW-1133">Transmembrane helix</keyword>
<organism evidence="3">
    <name type="scientific">candidate division WOR-3 bacterium</name>
    <dbReference type="NCBI Taxonomy" id="2052148"/>
    <lineage>
        <taxon>Bacteria</taxon>
        <taxon>Bacteria division WOR-3</taxon>
    </lineage>
</organism>
<dbReference type="EMBL" id="DTHJ01000084">
    <property type="protein sequence ID" value="HHS62764.1"/>
    <property type="molecule type" value="Genomic_DNA"/>
</dbReference>
<accession>A0A7C6EGR7</accession>
<dbReference type="Pfam" id="PF05137">
    <property type="entry name" value="PilN"/>
    <property type="match status" value="1"/>
</dbReference>
<comment type="caution">
    <text evidence="3">The sequence shown here is derived from an EMBL/GenBank/DDBJ whole genome shotgun (WGS) entry which is preliminary data.</text>
</comment>
<keyword evidence="2" id="KW-0472">Membrane</keyword>
<proteinExistence type="predicted"/>
<evidence type="ECO:0008006" key="4">
    <source>
        <dbReference type="Google" id="ProtNLM"/>
    </source>
</evidence>
<protein>
    <recommendedName>
        <fullName evidence="4">PilN domain-containing protein</fullName>
    </recommendedName>
</protein>
<reference evidence="3" key="1">
    <citation type="journal article" date="2020" name="mSystems">
        <title>Genome- and Community-Level Interaction Insights into Carbon Utilization and Element Cycling Functions of Hydrothermarchaeota in Hydrothermal Sediment.</title>
        <authorList>
            <person name="Zhou Z."/>
            <person name="Liu Y."/>
            <person name="Xu W."/>
            <person name="Pan J."/>
            <person name="Luo Z.H."/>
            <person name="Li M."/>
        </authorList>
    </citation>
    <scope>NUCLEOTIDE SEQUENCE [LARGE SCALE GENOMIC DNA]</scope>
    <source>
        <strain evidence="3">SpSt-783</strain>
    </source>
</reference>
<dbReference type="InterPro" id="IPR052534">
    <property type="entry name" value="Extracell_DNA_Util/SecSys_Comp"/>
</dbReference>
<keyword evidence="2" id="KW-0812">Transmembrane</keyword>
<evidence type="ECO:0000256" key="2">
    <source>
        <dbReference type="SAM" id="Phobius"/>
    </source>
</evidence>
<sequence>MIKINLSPSPKKAKAPKAKAAKPGAPPIKLPAIKVGALYILGIAVVVIIIALFLIIQSSKIGGLNRNINQLQTRLDELKVYVATVDSLKQREKELMALISPIKELNQNRFLIAHILDEISARIPEFTWLTMLNVSSQSIDIKGTTASNLLVAEFMNRLEESPYISNVDLTVLEKKTVEKQEMMEFTLTANVKIDLDGGTK</sequence>
<name>A0A7C6EGR7_UNCW3</name>
<dbReference type="AlphaFoldDB" id="A0A7C6EGR7"/>
<evidence type="ECO:0000256" key="1">
    <source>
        <dbReference type="SAM" id="MobiDB-lite"/>
    </source>
</evidence>